<evidence type="ECO:0000256" key="2">
    <source>
        <dbReference type="SAM" id="Coils"/>
    </source>
</evidence>
<gene>
    <name evidence="3" type="ORF">ORQ98_04465</name>
</gene>
<proteinExistence type="inferred from homology"/>
<sequence>MGILNKLMTAIRGAATEAGEAIVDSQALRILDQEIRDASEELNRSKTALANIMAKQKLVTDKCSQLTAKINEYEQYAGQALDKGDEALAISIAEKIAELEAQLTSEEEVKAGYTKSVESLRSAVKHAESNLKRLRQQVDTVKATDSVQKAQAAVAARYSGANSRMTTAADSLERIKQKQAERAAQMEAAHELSTECAENDLESKMKAAGIKANASSANDVLARLKAKNTAK</sequence>
<evidence type="ECO:0000256" key="1">
    <source>
        <dbReference type="ARBA" id="ARBA00043985"/>
    </source>
</evidence>
<dbReference type="EMBL" id="JAPMOU010000004">
    <property type="protein sequence ID" value="MDE1461213.1"/>
    <property type="molecule type" value="Genomic_DNA"/>
</dbReference>
<protein>
    <submittedName>
        <fullName evidence="3">PspA/IM30 family protein</fullName>
    </submittedName>
</protein>
<comment type="similarity">
    <text evidence="1">Belongs to the PspA/Vipp/IM30 family.</text>
</comment>
<dbReference type="RefSeq" id="WP_274687581.1">
    <property type="nucleotide sequence ID" value="NZ_JAPMOU010000004.1"/>
</dbReference>
<keyword evidence="2" id="KW-0175">Coiled coil</keyword>
<evidence type="ECO:0000313" key="4">
    <source>
        <dbReference type="Proteomes" id="UP001528823"/>
    </source>
</evidence>
<organism evidence="3 4">
    <name type="scientific">Spartinivicinus poritis</name>
    <dbReference type="NCBI Taxonomy" id="2994640"/>
    <lineage>
        <taxon>Bacteria</taxon>
        <taxon>Pseudomonadati</taxon>
        <taxon>Pseudomonadota</taxon>
        <taxon>Gammaproteobacteria</taxon>
        <taxon>Oceanospirillales</taxon>
        <taxon>Zooshikellaceae</taxon>
        <taxon>Spartinivicinus</taxon>
    </lineage>
</organism>
<reference evidence="3 4" key="1">
    <citation type="submission" date="2022-11" db="EMBL/GenBank/DDBJ databases">
        <title>Spartinivicinus poritis sp. nov., isolated from scleractinian coral Porites lutea.</title>
        <authorList>
            <person name="Zhang G."/>
            <person name="Cai L."/>
            <person name="Wei Q."/>
        </authorList>
    </citation>
    <scope>NUCLEOTIDE SEQUENCE [LARGE SCALE GENOMIC DNA]</scope>
    <source>
        <strain evidence="3 4">A2-2</strain>
    </source>
</reference>
<dbReference type="Pfam" id="PF04012">
    <property type="entry name" value="PspA_IM30"/>
    <property type="match status" value="1"/>
</dbReference>
<dbReference type="PANTHER" id="PTHR31088:SF9">
    <property type="entry name" value="PHAGE SHOCK PROTEIN A"/>
    <property type="match status" value="1"/>
</dbReference>
<dbReference type="Proteomes" id="UP001528823">
    <property type="component" value="Unassembled WGS sequence"/>
</dbReference>
<comment type="caution">
    <text evidence="3">The sequence shown here is derived from an EMBL/GenBank/DDBJ whole genome shotgun (WGS) entry which is preliminary data.</text>
</comment>
<accession>A0ABT5U4C1</accession>
<feature type="coiled-coil region" evidence="2">
    <location>
        <begin position="28"/>
        <end position="55"/>
    </location>
</feature>
<name>A0ABT5U4C1_9GAMM</name>
<feature type="coiled-coil region" evidence="2">
    <location>
        <begin position="96"/>
        <end position="144"/>
    </location>
</feature>
<dbReference type="InterPro" id="IPR007157">
    <property type="entry name" value="PspA_VIPP1"/>
</dbReference>
<evidence type="ECO:0000313" key="3">
    <source>
        <dbReference type="EMBL" id="MDE1461213.1"/>
    </source>
</evidence>
<dbReference type="PANTHER" id="PTHR31088">
    <property type="entry name" value="MEMBRANE-ASSOCIATED PROTEIN VIPP1, CHLOROPLASTIC"/>
    <property type="match status" value="1"/>
</dbReference>
<keyword evidence="4" id="KW-1185">Reference proteome</keyword>